<dbReference type="GO" id="GO:0004609">
    <property type="term" value="F:phosphatidylserine decarboxylase activity"/>
    <property type="evidence" value="ECO:0007669"/>
    <property type="project" value="InterPro"/>
</dbReference>
<dbReference type="EMBL" id="JAADJG010000763">
    <property type="protein sequence ID" value="KAF4437278.1"/>
    <property type="molecule type" value="Genomic_DNA"/>
</dbReference>
<dbReference type="PANTHER" id="PTHR10067">
    <property type="entry name" value="PHOSPHATIDYLSERINE DECARBOXYLASE"/>
    <property type="match status" value="1"/>
</dbReference>
<dbReference type="Pfam" id="PF12588">
    <property type="entry name" value="PSDC"/>
    <property type="match status" value="1"/>
</dbReference>
<dbReference type="Proteomes" id="UP000605986">
    <property type="component" value="Unassembled WGS sequence"/>
</dbReference>
<keyword evidence="2" id="KW-0456">Lyase</keyword>
<dbReference type="PANTHER" id="PTHR10067:SF9">
    <property type="entry name" value="PHOSPHATIDYLSERINE DECARBOXYLASE FAMILY PROTEIN (AFU_ORTHOLOGUE AFUA_7G01730)"/>
    <property type="match status" value="1"/>
</dbReference>
<sequence length="388" mass="42918">MFKQSSKNYDPTGKAALGGFKDFVNVLNIIIKSAPPFFDTDGPTTAIGMIGFPINAVLDWPMATIAGHEFWLIPAINRSFEDVLNTWGSFLKSQASQPGLEGWLSNDALWLLANVANTGTKRGPSFAGIFMCDPSEPYYGYDLWDDFFIRNFRDKMRPVACPDNAPPTLECPDPTLILTNACESAPLQVVENIRMHDQFWLKSQPYSVDRVLNYNPKTTQLVGGTVYQAFLSAKSYHRWHAPLSGTVAEIEHVAGSYYSENFFEGLAADSQKPDPAAPNYSQPYISAVATRGIIWIKANNQDIGLMAIAFIGMAEVSSCEFTVIPGDHITKGQDIGMFHFGGSSHCIVFQPGIKLIFNRPQPWDMDNETNNRVNSALAIVVPQRDVNS</sequence>
<reference evidence="4" key="1">
    <citation type="submission" date="2020-01" db="EMBL/GenBank/DDBJ databases">
        <title>Identification and distribution of gene clusters putatively required for synthesis of sphingolipid metabolism inhibitors in phylogenetically diverse species of the filamentous fungus Fusarium.</title>
        <authorList>
            <person name="Kim H.-S."/>
            <person name="Busman M."/>
            <person name="Brown D.W."/>
            <person name="Divon H."/>
            <person name="Uhlig S."/>
            <person name="Proctor R.H."/>
        </authorList>
    </citation>
    <scope>NUCLEOTIDE SEQUENCE</scope>
    <source>
        <strain evidence="4">NRRL 53441</strain>
    </source>
</reference>
<dbReference type="InterPro" id="IPR003817">
    <property type="entry name" value="PS_Dcarbxylase"/>
</dbReference>
<dbReference type="GO" id="GO:0005739">
    <property type="term" value="C:mitochondrion"/>
    <property type="evidence" value="ECO:0007669"/>
    <property type="project" value="TreeGrafter"/>
</dbReference>
<evidence type="ECO:0000313" key="5">
    <source>
        <dbReference type="Proteomes" id="UP000605986"/>
    </source>
</evidence>
<proteinExistence type="predicted"/>
<feature type="domain" description="L-tryptophan decarboxylase PsiD-like" evidence="3">
    <location>
        <begin position="1"/>
        <end position="109"/>
    </location>
</feature>
<accession>A0A8H4JUH0</accession>
<evidence type="ECO:0000313" key="4">
    <source>
        <dbReference type="EMBL" id="KAF4437278.1"/>
    </source>
</evidence>
<name>A0A8H4JUH0_9HYPO</name>
<gene>
    <name evidence="4" type="ORF">F53441_13086</name>
</gene>
<evidence type="ECO:0000256" key="2">
    <source>
        <dbReference type="ARBA" id="ARBA00023239"/>
    </source>
</evidence>
<dbReference type="OrthoDB" id="5973539at2759"/>
<organism evidence="4 5">
    <name type="scientific">Fusarium austroafricanum</name>
    <dbReference type="NCBI Taxonomy" id="2364996"/>
    <lineage>
        <taxon>Eukaryota</taxon>
        <taxon>Fungi</taxon>
        <taxon>Dikarya</taxon>
        <taxon>Ascomycota</taxon>
        <taxon>Pezizomycotina</taxon>
        <taxon>Sordariomycetes</taxon>
        <taxon>Hypocreomycetidae</taxon>
        <taxon>Hypocreales</taxon>
        <taxon>Nectriaceae</taxon>
        <taxon>Fusarium</taxon>
        <taxon>Fusarium concolor species complex</taxon>
    </lineage>
</organism>
<keyword evidence="1" id="KW-0210">Decarboxylase</keyword>
<dbReference type="Pfam" id="PF02666">
    <property type="entry name" value="PS_Dcarbxylase"/>
    <property type="match status" value="1"/>
</dbReference>
<protein>
    <recommendedName>
        <fullName evidence="3">L-tryptophan decarboxylase PsiD-like domain-containing protein</fullName>
    </recommendedName>
</protein>
<evidence type="ECO:0000259" key="3">
    <source>
        <dbReference type="Pfam" id="PF12588"/>
    </source>
</evidence>
<keyword evidence="5" id="KW-1185">Reference proteome</keyword>
<comment type="caution">
    <text evidence="4">The sequence shown here is derived from an EMBL/GenBank/DDBJ whole genome shotgun (WGS) entry which is preliminary data.</text>
</comment>
<dbReference type="AlphaFoldDB" id="A0A8H4JUH0"/>
<dbReference type="InterPro" id="IPR022237">
    <property type="entry name" value="PsiD-like"/>
</dbReference>
<evidence type="ECO:0000256" key="1">
    <source>
        <dbReference type="ARBA" id="ARBA00022793"/>
    </source>
</evidence>
<dbReference type="GO" id="GO:0006646">
    <property type="term" value="P:phosphatidylethanolamine biosynthetic process"/>
    <property type="evidence" value="ECO:0007669"/>
    <property type="project" value="TreeGrafter"/>
</dbReference>